<dbReference type="GO" id="GO:0008840">
    <property type="term" value="F:4-hydroxy-tetrahydrodipicolinate synthase activity"/>
    <property type="evidence" value="ECO:0007669"/>
    <property type="project" value="TreeGrafter"/>
</dbReference>
<dbReference type="PRINTS" id="PR00146">
    <property type="entry name" value="DHPICSNTHASE"/>
</dbReference>
<keyword evidence="7" id="KW-1185">Reference proteome</keyword>
<evidence type="ECO:0000256" key="3">
    <source>
        <dbReference type="PIRNR" id="PIRNR001365"/>
    </source>
</evidence>
<dbReference type="GO" id="GO:0005829">
    <property type="term" value="C:cytosol"/>
    <property type="evidence" value="ECO:0007669"/>
    <property type="project" value="TreeGrafter"/>
</dbReference>
<reference evidence="6 7" key="1">
    <citation type="submission" date="2016-01" db="EMBL/GenBank/DDBJ databases">
        <title>The new phylogeny of the genus Mycobacterium.</title>
        <authorList>
            <person name="Tarcisio F."/>
            <person name="Conor M."/>
            <person name="Antonella G."/>
            <person name="Elisabetta G."/>
            <person name="Giulia F.S."/>
            <person name="Sara T."/>
            <person name="Anna F."/>
            <person name="Clotilde B."/>
            <person name="Roberto B."/>
            <person name="Veronica D.S."/>
            <person name="Fabio R."/>
            <person name="Monica P."/>
            <person name="Olivier J."/>
            <person name="Enrico T."/>
            <person name="Nicola S."/>
        </authorList>
    </citation>
    <scope>NUCLEOTIDE SEQUENCE [LARGE SCALE GENOMIC DNA]</scope>
    <source>
        <strain evidence="6 7">ATCC 27353</strain>
    </source>
</reference>
<dbReference type="Pfam" id="PF00701">
    <property type="entry name" value="DHDPS"/>
    <property type="match status" value="1"/>
</dbReference>
<dbReference type="Gene3D" id="3.20.20.70">
    <property type="entry name" value="Aldolase class I"/>
    <property type="match status" value="1"/>
</dbReference>
<dbReference type="SMART" id="SM01130">
    <property type="entry name" value="DHDPS"/>
    <property type="match status" value="1"/>
</dbReference>
<organism evidence="6 7">
    <name type="scientific">Mycolicibacter engbaekii</name>
    <dbReference type="NCBI Taxonomy" id="188915"/>
    <lineage>
        <taxon>Bacteria</taxon>
        <taxon>Bacillati</taxon>
        <taxon>Actinomycetota</taxon>
        <taxon>Actinomycetes</taxon>
        <taxon>Mycobacteriales</taxon>
        <taxon>Mycobacteriaceae</taxon>
        <taxon>Mycolicibacter</taxon>
    </lineage>
</organism>
<feature type="active site" description="Schiff-base intermediate with substrate" evidence="4">
    <location>
        <position position="168"/>
    </location>
</feature>
<accession>A0A1X1TKV1</accession>
<evidence type="ECO:0000256" key="1">
    <source>
        <dbReference type="ARBA" id="ARBA00007592"/>
    </source>
</evidence>
<dbReference type="EMBL" id="LQOT01000044">
    <property type="protein sequence ID" value="ORV45136.1"/>
    <property type="molecule type" value="Genomic_DNA"/>
</dbReference>
<sequence length="297" mass="31255">MTDTPAIHGIIAYPVTPFTPDGQAIDTAALAALVERLVDAGAHAIAPLGSTGESAYLSEAEFDTVVDTTVGVVNGRVPVIVGASDLTTANTIRRAQHAERAGADALMILPVSYWKLTDREIAQHYASVAASAGLPIMAYNNPATSGIDMSPELLVQMFTDIDNLTMVKESTGDLTRMQRIKALSAGQLPFYNGSNPLVLDALNEGAAGWCTAAPNLRPQPCLELYRAVRAGDRAGAQQIYDDLAPLLRFIVAGGLPTTVKAGLQLLGFDAGDPRAPLLPLDETGRAELKAILAQLPE</sequence>
<proteinExistence type="inferred from homology"/>
<dbReference type="PANTHER" id="PTHR12128:SF66">
    <property type="entry name" value="4-HYDROXY-2-OXOGLUTARATE ALDOLASE, MITOCHONDRIAL"/>
    <property type="match status" value="1"/>
</dbReference>
<comment type="caution">
    <text evidence="6">The sequence shown here is derived from an EMBL/GenBank/DDBJ whole genome shotgun (WGS) entry which is preliminary data.</text>
</comment>
<evidence type="ECO:0000256" key="5">
    <source>
        <dbReference type="PIRSR" id="PIRSR001365-2"/>
    </source>
</evidence>
<dbReference type="CDD" id="cd00408">
    <property type="entry name" value="DHDPS-like"/>
    <property type="match status" value="1"/>
</dbReference>
<dbReference type="InterPro" id="IPR013785">
    <property type="entry name" value="Aldolase_TIM"/>
</dbReference>
<dbReference type="Proteomes" id="UP000193465">
    <property type="component" value="Unassembled WGS sequence"/>
</dbReference>
<name>A0A1X1TKV1_9MYCO</name>
<dbReference type="AlphaFoldDB" id="A0A1X1TKV1"/>
<protein>
    <submittedName>
        <fullName evidence="6">Dihydrodipicolinate synthase family protein</fullName>
    </submittedName>
</protein>
<dbReference type="PANTHER" id="PTHR12128">
    <property type="entry name" value="DIHYDRODIPICOLINATE SYNTHASE"/>
    <property type="match status" value="1"/>
</dbReference>
<evidence type="ECO:0000256" key="2">
    <source>
        <dbReference type="ARBA" id="ARBA00023239"/>
    </source>
</evidence>
<feature type="binding site" evidence="5">
    <location>
        <position position="51"/>
    </location>
    <ligand>
        <name>pyruvate</name>
        <dbReference type="ChEBI" id="CHEBI:15361"/>
    </ligand>
</feature>
<evidence type="ECO:0000256" key="4">
    <source>
        <dbReference type="PIRSR" id="PIRSR001365-1"/>
    </source>
</evidence>
<dbReference type="SUPFAM" id="SSF51569">
    <property type="entry name" value="Aldolase"/>
    <property type="match status" value="1"/>
</dbReference>
<feature type="active site" description="Proton donor/acceptor" evidence="4">
    <location>
        <position position="139"/>
    </location>
</feature>
<dbReference type="STRING" id="188915.AWC02_14605"/>
<comment type="similarity">
    <text evidence="1 3">Belongs to the DapA family.</text>
</comment>
<dbReference type="PIRSF" id="PIRSF001365">
    <property type="entry name" value="DHDPS"/>
    <property type="match status" value="1"/>
</dbReference>
<gene>
    <name evidence="6" type="ORF">AWC02_14605</name>
</gene>
<evidence type="ECO:0000313" key="6">
    <source>
        <dbReference type="EMBL" id="ORV45136.1"/>
    </source>
</evidence>
<dbReference type="RefSeq" id="WP_085129452.1">
    <property type="nucleotide sequence ID" value="NZ_LQOT01000044.1"/>
</dbReference>
<evidence type="ECO:0000313" key="7">
    <source>
        <dbReference type="Proteomes" id="UP000193465"/>
    </source>
</evidence>
<dbReference type="InterPro" id="IPR002220">
    <property type="entry name" value="DapA-like"/>
</dbReference>
<keyword evidence="2 3" id="KW-0456">Lyase</keyword>